<gene>
    <name evidence="1" type="ORF">PR048_010517</name>
</gene>
<sequence length="567" mass="62635">MTQPPSFRGPALVRAGMARPAHHAHAPFIKCQRSCASRVLPEAAVCPRLPICAELQPLYPVFPRLQVAVVPRRGFPRFFYRGGSRTWRRTTGKQSAKQFRDRPCYPIKGGWVANQYRYRLLRVSDKGTCDNAGCTKRVLASPTYNNHTTISIEDHLEQTVKTTAERDRPYDLLNASQPDTILHRGRSFIGFASLSYLLCDTTCRKRGHGPYVARVSADGATYTRHDVRVIWPRDLGTEHQGVQGSGRGHTASHRSVPYHASLDTHIRANTLLQKLPVKLRKIPVTNSPDICDEIRGAGIKGRSKREITEKTPGSPWWEVSRLTAQPPRLHGLMPFERALKSAHFTANGLYCGGTMCWWEAVRPSLQVATDTGRVEAVTGDAPTSVQRVAAPSSAPHLTLPALGHYFETSAGLKVPTASISVKTAKTTAAFVMSKKKGTDLRAFWEGLKKCSLYREQPIPRRKLQCNVFRVIHSDTATSRGRSVVAVRLLDSHIRERGSIPGGGRSPIFACGNRAGRCRWSVDFLGNLLFPPPSQSGAAPYSHRFTPIGPQELAVKGRPNLSTPLPTS</sequence>
<dbReference type="Proteomes" id="UP001159363">
    <property type="component" value="Chromosome 3"/>
</dbReference>
<dbReference type="EMBL" id="JARBHB010000003">
    <property type="protein sequence ID" value="KAJ8891008.1"/>
    <property type="molecule type" value="Genomic_DNA"/>
</dbReference>
<name>A0ABQ9I4Y2_9NEOP</name>
<comment type="caution">
    <text evidence="1">The sequence shown here is derived from an EMBL/GenBank/DDBJ whole genome shotgun (WGS) entry which is preliminary data.</text>
</comment>
<reference evidence="1 2" key="1">
    <citation type="submission" date="2023-02" db="EMBL/GenBank/DDBJ databases">
        <title>LHISI_Scaffold_Assembly.</title>
        <authorList>
            <person name="Stuart O.P."/>
            <person name="Cleave R."/>
            <person name="Magrath M.J.L."/>
            <person name="Mikheyev A.S."/>
        </authorList>
    </citation>
    <scope>NUCLEOTIDE SEQUENCE [LARGE SCALE GENOMIC DNA]</scope>
    <source>
        <strain evidence="1">Daus_M_001</strain>
        <tissue evidence="1">Leg muscle</tissue>
    </source>
</reference>
<organism evidence="1 2">
    <name type="scientific">Dryococelus australis</name>
    <dbReference type="NCBI Taxonomy" id="614101"/>
    <lineage>
        <taxon>Eukaryota</taxon>
        <taxon>Metazoa</taxon>
        <taxon>Ecdysozoa</taxon>
        <taxon>Arthropoda</taxon>
        <taxon>Hexapoda</taxon>
        <taxon>Insecta</taxon>
        <taxon>Pterygota</taxon>
        <taxon>Neoptera</taxon>
        <taxon>Polyneoptera</taxon>
        <taxon>Phasmatodea</taxon>
        <taxon>Verophasmatodea</taxon>
        <taxon>Anareolatae</taxon>
        <taxon>Phasmatidae</taxon>
        <taxon>Eurycanthinae</taxon>
        <taxon>Dryococelus</taxon>
    </lineage>
</organism>
<evidence type="ECO:0000313" key="2">
    <source>
        <dbReference type="Proteomes" id="UP001159363"/>
    </source>
</evidence>
<protein>
    <submittedName>
        <fullName evidence="1">Uncharacterized protein</fullName>
    </submittedName>
</protein>
<accession>A0ABQ9I4Y2</accession>
<evidence type="ECO:0000313" key="1">
    <source>
        <dbReference type="EMBL" id="KAJ8891008.1"/>
    </source>
</evidence>
<keyword evidence="2" id="KW-1185">Reference proteome</keyword>
<proteinExistence type="predicted"/>